<dbReference type="AlphaFoldDB" id="J5UM54"/>
<sequence>MFSTLSMKSKMILIVGFILICSAIGLGIFFGLSKAFPKNVHSENKSSEVLPKEDVKKEYEVKEEPKKTEEQSQEENLESKKAMALIEDNDIDYYISKSYKVGTDIDAGIYKVVSDGENSGQYTITDKNSKSEVDFYEGKIFFNFRYVELKDNESIYLVDADLVKVDENSRYSGNKYISGQYKVGFDIPEGSYKLVPTGQAGYVEVSTSPMSDVIFSRYVEKDAEIEVKQGQYLTISGVDVIR</sequence>
<evidence type="ECO:0000313" key="3">
    <source>
        <dbReference type="Proteomes" id="UP000005244"/>
    </source>
</evidence>
<dbReference type="RefSeq" id="WP_009530743.1">
    <property type="nucleotide sequence ID" value="NZ_ALNK01000015.1"/>
</dbReference>
<reference evidence="2 3" key="1">
    <citation type="submission" date="2012-07" db="EMBL/GenBank/DDBJ databases">
        <authorList>
            <person name="Durkin A.S."/>
            <person name="McCorrison J."/>
            <person name="Torralba M."/>
            <person name="Gillis M."/>
            <person name="Methe B."/>
            <person name="Sutton G."/>
            <person name="Nelson K.E."/>
        </authorList>
    </citation>
    <scope>NUCLEOTIDE SEQUENCE [LARGE SCALE GENOMIC DNA]</scope>
    <source>
        <strain evidence="2 3">OBRC8</strain>
    </source>
</reference>
<proteinExistence type="predicted"/>
<keyword evidence="1" id="KW-1133">Transmembrane helix</keyword>
<dbReference type="Proteomes" id="UP000005244">
    <property type="component" value="Unassembled WGS sequence"/>
</dbReference>
<keyword evidence="1" id="KW-0812">Transmembrane</keyword>
<evidence type="ECO:0000256" key="1">
    <source>
        <dbReference type="SAM" id="Phobius"/>
    </source>
</evidence>
<dbReference type="EMBL" id="ALNK01000015">
    <property type="protein sequence ID" value="EJU23594.1"/>
    <property type="molecule type" value="Genomic_DNA"/>
</dbReference>
<protein>
    <submittedName>
        <fullName evidence="2">Uncharacterized protein</fullName>
    </submittedName>
</protein>
<name>J5UM54_9FIRM</name>
<feature type="transmembrane region" description="Helical" evidence="1">
    <location>
        <begin position="12"/>
        <end position="32"/>
    </location>
</feature>
<comment type="caution">
    <text evidence="2">The sequence shown here is derived from an EMBL/GenBank/DDBJ whole genome shotgun (WGS) entry which is preliminary data.</text>
</comment>
<gene>
    <name evidence="2" type="ORF">HMPREF1143_2056</name>
</gene>
<organism evidence="2 3">
    <name type="scientific">Peptoanaerobacter stomatis</name>
    <dbReference type="NCBI Taxonomy" id="796937"/>
    <lineage>
        <taxon>Bacteria</taxon>
        <taxon>Bacillati</taxon>
        <taxon>Bacillota</taxon>
        <taxon>Clostridia</taxon>
        <taxon>Peptostreptococcales</taxon>
        <taxon>Filifactoraceae</taxon>
        <taxon>Peptoanaerobacter</taxon>
    </lineage>
</organism>
<keyword evidence="1" id="KW-0472">Membrane</keyword>
<keyword evidence="3" id="KW-1185">Reference proteome</keyword>
<evidence type="ECO:0000313" key="2">
    <source>
        <dbReference type="EMBL" id="EJU23594.1"/>
    </source>
</evidence>
<accession>J5UM54</accession>